<dbReference type="Pfam" id="PF13450">
    <property type="entry name" value="NAD_binding_8"/>
    <property type="match status" value="1"/>
</dbReference>
<dbReference type="PANTHER" id="PTHR47178:SF5">
    <property type="entry name" value="FAD-BINDING DOMAIN-CONTAINING PROTEIN"/>
    <property type="match status" value="1"/>
</dbReference>
<comment type="caution">
    <text evidence="6">The sequence shown here is derived from an EMBL/GenBank/DDBJ whole genome shotgun (WGS) entry which is preliminary data.</text>
</comment>
<dbReference type="SUPFAM" id="SSF51905">
    <property type="entry name" value="FAD/NAD(P)-binding domain"/>
    <property type="match status" value="1"/>
</dbReference>
<proteinExistence type="predicted"/>
<evidence type="ECO:0000256" key="3">
    <source>
        <dbReference type="ARBA" id="ARBA00023002"/>
    </source>
</evidence>
<dbReference type="InterPro" id="IPR002938">
    <property type="entry name" value="FAD-bd"/>
</dbReference>
<dbReference type="PANTHER" id="PTHR47178">
    <property type="entry name" value="MONOOXYGENASE, FAD-BINDING"/>
    <property type="match status" value="1"/>
</dbReference>
<keyword evidence="1" id="KW-0285">Flavoprotein</keyword>
<keyword evidence="7" id="KW-1185">Reference proteome</keyword>
<dbReference type="EMBL" id="BMQJ01000016">
    <property type="protein sequence ID" value="GGQ19539.1"/>
    <property type="molecule type" value="Genomic_DNA"/>
</dbReference>
<organism evidence="6 7">
    <name type="scientific">Streptosporangium pseudovulgare</name>
    <dbReference type="NCBI Taxonomy" id="35765"/>
    <lineage>
        <taxon>Bacteria</taxon>
        <taxon>Bacillati</taxon>
        <taxon>Actinomycetota</taxon>
        <taxon>Actinomycetes</taxon>
        <taxon>Streptosporangiales</taxon>
        <taxon>Streptosporangiaceae</taxon>
        <taxon>Streptosporangium</taxon>
    </lineage>
</organism>
<evidence type="ECO:0000256" key="4">
    <source>
        <dbReference type="ARBA" id="ARBA00023033"/>
    </source>
</evidence>
<keyword evidence="4" id="KW-0503">Monooxygenase</keyword>
<gene>
    <name evidence="6" type="ORF">GCM10010140_57310</name>
</gene>
<dbReference type="RefSeq" id="WP_229811727.1">
    <property type="nucleotide sequence ID" value="NZ_BMQJ01000016.1"/>
</dbReference>
<protein>
    <submittedName>
        <fullName evidence="6">FAD-dependent oxidoreductase</fullName>
    </submittedName>
</protein>
<evidence type="ECO:0000259" key="5">
    <source>
        <dbReference type="Pfam" id="PF01494"/>
    </source>
</evidence>
<keyword evidence="2" id="KW-0274">FAD</keyword>
<dbReference type="Gene3D" id="3.50.50.60">
    <property type="entry name" value="FAD/NAD(P)-binding domain"/>
    <property type="match status" value="1"/>
</dbReference>
<dbReference type="InterPro" id="IPR036188">
    <property type="entry name" value="FAD/NAD-bd_sf"/>
</dbReference>
<dbReference type="Proteomes" id="UP000611554">
    <property type="component" value="Unassembled WGS sequence"/>
</dbReference>
<evidence type="ECO:0000313" key="6">
    <source>
        <dbReference type="EMBL" id="GGQ19539.1"/>
    </source>
</evidence>
<name>A0ABQ2RCD0_9ACTN</name>
<feature type="domain" description="FAD-binding" evidence="5">
    <location>
        <begin position="284"/>
        <end position="380"/>
    </location>
</feature>
<accession>A0ABQ2RCD0</accession>
<dbReference type="Pfam" id="PF01494">
    <property type="entry name" value="FAD_binding_3"/>
    <property type="match status" value="1"/>
</dbReference>
<evidence type="ECO:0000256" key="1">
    <source>
        <dbReference type="ARBA" id="ARBA00022630"/>
    </source>
</evidence>
<evidence type="ECO:0000256" key="2">
    <source>
        <dbReference type="ARBA" id="ARBA00022827"/>
    </source>
</evidence>
<reference evidence="7" key="1">
    <citation type="journal article" date="2019" name="Int. J. Syst. Evol. Microbiol.">
        <title>The Global Catalogue of Microorganisms (GCM) 10K type strain sequencing project: providing services to taxonomists for standard genome sequencing and annotation.</title>
        <authorList>
            <consortium name="The Broad Institute Genomics Platform"/>
            <consortium name="The Broad Institute Genome Sequencing Center for Infectious Disease"/>
            <person name="Wu L."/>
            <person name="Ma J."/>
        </authorList>
    </citation>
    <scope>NUCLEOTIDE SEQUENCE [LARGE SCALE GENOMIC DNA]</scope>
    <source>
        <strain evidence="7">JCM 3115</strain>
    </source>
</reference>
<sequence length="405" mass="42647">MGLRVIIAGGGIGGLCLAQGLRKRGVSVEVFESEHDLGPWQRGFRLRVDRSGRGALVSCLPAGLYDLAQATAGRLYTPRGAVYDHLLNEVVTARPPDLPLDPAAAAMVVDRRTLREILFTGLGDAVRFGQPVVDYEHVGDQVRVLLADGGSATGDVLVAADGVGSAVRRRRLPQAEVLDLDLSGVYGHLPLDDEALTWIPPELLGGARPVLSPEGWTMVLGAFQPQMPTADALAQTAPGTALQPVPAYLQWTLLASAETQPLPPGALRAAAPAELYGLAAEATRAWHPLLRRIIAESRPETTVALAIQTMIPTPAWPSDNVTVLGDCIHAMTPVGGLGANAALRDAALLAAALADADAGRRGLISAINHYEAQMRDYAYEAISSSLWGAETLFGTRTPSTEGAHA</sequence>
<dbReference type="PRINTS" id="PR00420">
    <property type="entry name" value="RNGMNOXGNASE"/>
</dbReference>
<keyword evidence="3" id="KW-0560">Oxidoreductase</keyword>
<evidence type="ECO:0000313" key="7">
    <source>
        <dbReference type="Proteomes" id="UP000611554"/>
    </source>
</evidence>